<evidence type="ECO:0000313" key="2">
    <source>
        <dbReference type="EMBL" id="MBB4147973.1"/>
    </source>
</evidence>
<organism evidence="2 3">
    <name type="scientific">Sphingobium scionense</name>
    <dbReference type="NCBI Taxonomy" id="1404341"/>
    <lineage>
        <taxon>Bacteria</taxon>
        <taxon>Pseudomonadati</taxon>
        <taxon>Pseudomonadota</taxon>
        <taxon>Alphaproteobacteria</taxon>
        <taxon>Sphingomonadales</taxon>
        <taxon>Sphingomonadaceae</taxon>
        <taxon>Sphingobium</taxon>
    </lineage>
</organism>
<keyword evidence="3" id="KW-1185">Reference proteome</keyword>
<evidence type="ECO:0000313" key="3">
    <source>
        <dbReference type="Proteomes" id="UP000590524"/>
    </source>
</evidence>
<feature type="region of interest" description="Disordered" evidence="1">
    <location>
        <begin position="1"/>
        <end position="42"/>
    </location>
</feature>
<dbReference type="AlphaFoldDB" id="A0A7W6PUT2"/>
<reference evidence="2 3" key="1">
    <citation type="submission" date="2020-08" db="EMBL/GenBank/DDBJ databases">
        <title>Genomic Encyclopedia of Type Strains, Phase IV (KMG-IV): sequencing the most valuable type-strain genomes for metagenomic binning, comparative biology and taxonomic classification.</title>
        <authorList>
            <person name="Goeker M."/>
        </authorList>
    </citation>
    <scope>NUCLEOTIDE SEQUENCE [LARGE SCALE GENOMIC DNA]</scope>
    <source>
        <strain evidence="2 3">DSM 19371</strain>
    </source>
</reference>
<name>A0A7W6PUT2_9SPHN</name>
<dbReference type="RefSeq" id="WP_380765546.1">
    <property type="nucleotide sequence ID" value="NZ_JBHLYA010000011.1"/>
</dbReference>
<accession>A0A7W6PUT2</accession>
<proteinExistence type="predicted"/>
<evidence type="ECO:0000256" key="1">
    <source>
        <dbReference type="SAM" id="MobiDB-lite"/>
    </source>
</evidence>
<dbReference type="EMBL" id="JACIEU010000006">
    <property type="protein sequence ID" value="MBB4147973.1"/>
    <property type="molecule type" value="Genomic_DNA"/>
</dbReference>
<sequence length="222" mass="25175">MEHAHGNPLFNKPLTAYVGQGQTRPLTSSDKPAPSRRQVSAKTKEAIAKLGLRYRPTSQTDLEAHAGQLAMLATDLHDLPVDLLERAIGDWSIKSPFMPKAFDLVQLAKSYLAKAHPQQREVTTDWVDVARRRNDRMNADPEARRGVRWVANSTGVNLELDPTYRTDMDRFMGKLHDGTATARDVDRAPEVWRKIAEERGYLRRFDDGAFVIRERRCENVGL</sequence>
<feature type="compositionally biased region" description="Polar residues" evidence="1">
    <location>
        <begin position="20"/>
        <end position="30"/>
    </location>
</feature>
<protein>
    <submittedName>
        <fullName evidence="2">Uncharacterized protein</fullName>
    </submittedName>
</protein>
<comment type="caution">
    <text evidence="2">The sequence shown here is derived from an EMBL/GenBank/DDBJ whole genome shotgun (WGS) entry which is preliminary data.</text>
</comment>
<gene>
    <name evidence="2" type="ORF">GGQ90_001751</name>
</gene>
<dbReference type="Proteomes" id="UP000590524">
    <property type="component" value="Unassembled WGS sequence"/>
</dbReference>